<sequence length="113" mass="13015">MAIVYVKGKLKHNRLELLLCLGESGGLHLYLWELFIFEKKKFIQKMVGIHLSISVEKSEESVRINAVKTTSLWMKQNVENISSSRQTKGKHQLFFVYVFLSLSLCQGILLLCI</sequence>
<evidence type="ECO:0000313" key="2">
    <source>
        <dbReference type="EMBL" id="MEQ2255970.1"/>
    </source>
</evidence>
<dbReference type="Proteomes" id="UP001482620">
    <property type="component" value="Unassembled WGS sequence"/>
</dbReference>
<dbReference type="EMBL" id="JAHRIQ010106195">
    <property type="protein sequence ID" value="MEQ2255970.1"/>
    <property type="molecule type" value="Genomic_DNA"/>
</dbReference>
<keyword evidence="3" id="KW-1185">Reference proteome</keyword>
<gene>
    <name evidence="2" type="ORF">ILYODFUR_019310</name>
</gene>
<evidence type="ECO:0000313" key="3">
    <source>
        <dbReference type="Proteomes" id="UP001482620"/>
    </source>
</evidence>
<name>A0ABV0VFE0_9TELE</name>
<keyword evidence="1" id="KW-1133">Transmembrane helix</keyword>
<accession>A0ABV0VFE0</accession>
<feature type="transmembrane region" description="Helical" evidence="1">
    <location>
        <begin position="15"/>
        <end position="37"/>
    </location>
</feature>
<protein>
    <submittedName>
        <fullName evidence="2">Uncharacterized protein</fullName>
    </submittedName>
</protein>
<feature type="transmembrane region" description="Helical" evidence="1">
    <location>
        <begin position="93"/>
        <end position="111"/>
    </location>
</feature>
<reference evidence="2 3" key="1">
    <citation type="submission" date="2021-06" db="EMBL/GenBank/DDBJ databases">
        <authorList>
            <person name="Palmer J.M."/>
        </authorList>
    </citation>
    <scope>NUCLEOTIDE SEQUENCE [LARGE SCALE GENOMIC DNA]</scope>
    <source>
        <strain evidence="3">if_2019</strain>
        <tissue evidence="2">Muscle</tissue>
    </source>
</reference>
<comment type="caution">
    <text evidence="2">The sequence shown here is derived from an EMBL/GenBank/DDBJ whole genome shotgun (WGS) entry which is preliminary data.</text>
</comment>
<organism evidence="2 3">
    <name type="scientific">Ilyodon furcidens</name>
    <name type="common">goldbreast splitfin</name>
    <dbReference type="NCBI Taxonomy" id="33524"/>
    <lineage>
        <taxon>Eukaryota</taxon>
        <taxon>Metazoa</taxon>
        <taxon>Chordata</taxon>
        <taxon>Craniata</taxon>
        <taxon>Vertebrata</taxon>
        <taxon>Euteleostomi</taxon>
        <taxon>Actinopterygii</taxon>
        <taxon>Neopterygii</taxon>
        <taxon>Teleostei</taxon>
        <taxon>Neoteleostei</taxon>
        <taxon>Acanthomorphata</taxon>
        <taxon>Ovalentaria</taxon>
        <taxon>Atherinomorphae</taxon>
        <taxon>Cyprinodontiformes</taxon>
        <taxon>Goodeidae</taxon>
        <taxon>Ilyodon</taxon>
    </lineage>
</organism>
<keyword evidence="1" id="KW-0812">Transmembrane</keyword>
<keyword evidence="1" id="KW-0472">Membrane</keyword>
<proteinExistence type="predicted"/>
<evidence type="ECO:0000256" key="1">
    <source>
        <dbReference type="SAM" id="Phobius"/>
    </source>
</evidence>